<gene>
    <name evidence="2" type="ORF">EYF80_036387</name>
</gene>
<dbReference type="EMBL" id="SRLO01000517">
    <property type="protein sequence ID" value="TNN53400.1"/>
    <property type="molecule type" value="Genomic_DNA"/>
</dbReference>
<feature type="region of interest" description="Disordered" evidence="1">
    <location>
        <begin position="1"/>
        <end position="20"/>
    </location>
</feature>
<sequence length="287" mass="31657">MGRFLEAERDGGAGAGAEAAALAPTDRPITVIGAHRDGPLPVDGLPGHAQIPEVYRYDPKHRGTFLVYETLRGVGGSADVSYLNHPVMFARGEALFPQDGDAGVEPALVVGWGGFLLLLAEAHLWIDNNNISYIHNISKEVEIVVGVLQELQFTQSPLEFPDLLPELLAKPRLRDVGRFLLPLDLRDERRLRWLVAKVAGSVRLCFVNTGSFSPTLILSSGRVLKASLHSGHSDLCLVSQKRLMHVRQKLWPHGVETGLWKISRHMTHRNCSSDNAKAMLLTEGQWF</sequence>
<dbReference type="Proteomes" id="UP000314294">
    <property type="component" value="Unassembled WGS sequence"/>
</dbReference>
<dbReference type="AlphaFoldDB" id="A0A4Z2GJI8"/>
<feature type="compositionally biased region" description="Basic and acidic residues" evidence="1">
    <location>
        <begin position="1"/>
        <end position="11"/>
    </location>
</feature>
<evidence type="ECO:0000313" key="2">
    <source>
        <dbReference type="EMBL" id="TNN53400.1"/>
    </source>
</evidence>
<protein>
    <submittedName>
        <fullName evidence="2">Uncharacterized protein</fullName>
    </submittedName>
</protein>
<accession>A0A4Z2GJI8</accession>
<name>A0A4Z2GJI8_9TELE</name>
<keyword evidence="3" id="KW-1185">Reference proteome</keyword>
<evidence type="ECO:0000256" key="1">
    <source>
        <dbReference type="SAM" id="MobiDB-lite"/>
    </source>
</evidence>
<comment type="caution">
    <text evidence="2">The sequence shown here is derived from an EMBL/GenBank/DDBJ whole genome shotgun (WGS) entry which is preliminary data.</text>
</comment>
<organism evidence="2 3">
    <name type="scientific">Liparis tanakae</name>
    <name type="common">Tanaka's snailfish</name>
    <dbReference type="NCBI Taxonomy" id="230148"/>
    <lineage>
        <taxon>Eukaryota</taxon>
        <taxon>Metazoa</taxon>
        <taxon>Chordata</taxon>
        <taxon>Craniata</taxon>
        <taxon>Vertebrata</taxon>
        <taxon>Euteleostomi</taxon>
        <taxon>Actinopterygii</taxon>
        <taxon>Neopterygii</taxon>
        <taxon>Teleostei</taxon>
        <taxon>Neoteleostei</taxon>
        <taxon>Acanthomorphata</taxon>
        <taxon>Eupercaria</taxon>
        <taxon>Perciformes</taxon>
        <taxon>Cottioidei</taxon>
        <taxon>Cottales</taxon>
        <taxon>Liparidae</taxon>
        <taxon>Liparis</taxon>
    </lineage>
</organism>
<reference evidence="2 3" key="1">
    <citation type="submission" date="2019-03" db="EMBL/GenBank/DDBJ databases">
        <title>First draft genome of Liparis tanakae, snailfish: a comprehensive survey of snailfish specific genes.</title>
        <authorList>
            <person name="Kim W."/>
            <person name="Song I."/>
            <person name="Jeong J.-H."/>
            <person name="Kim D."/>
            <person name="Kim S."/>
            <person name="Ryu S."/>
            <person name="Song J.Y."/>
            <person name="Lee S.K."/>
        </authorList>
    </citation>
    <scope>NUCLEOTIDE SEQUENCE [LARGE SCALE GENOMIC DNA]</scope>
    <source>
        <tissue evidence="2">Muscle</tissue>
    </source>
</reference>
<dbReference type="OrthoDB" id="6105938at2759"/>
<proteinExistence type="predicted"/>
<evidence type="ECO:0000313" key="3">
    <source>
        <dbReference type="Proteomes" id="UP000314294"/>
    </source>
</evidence>